<reference evidence="1" key="1">
    <citation type="submission" date="2023-04" db="EMBL/GenBank/DDBJ databases">
        <authorList>
            <consortium name="ELIXIR-Norway"/>
        </authorList>
    </citation>
    <scope>NUCLEOTIDE SEQUENCE [LARGE SCALE GENOMIC DNA]</scope>
</reference>
<dbReference type="Proteomes" id="UP001176941">
    <property type="component" value="Chromosome 3"/>
</dbReference>
<name>A0ABN8Z6I9_RANTA</name>
<proteinExistence type="predicted"/>
<evidence type="ECO:0000313" key="1">
    <source>
        <dbReference type="EMBL" id="CAI9169492.1"/>
    </source>
</evidence>
<gene>
    <name evidence="1" type="ORF">MRATA1EN1_LOCUS18454</name>
</gene>
<keyword evidence="2" id="KW-1185">Reference proteome</keyword>
<dbReference type="EMBL" id="OX459939">
    <property type="protein sequence ID" value="CAI9169492.1"/>
    <property type="molecule type" value="Genomic_DNA"/>
</dbReference>
<organism evidence="1 2">
    <name type="scientific">Rangifer tarandus platyrhynchus</name>
    <name type="common">Svalbard reindeer</name>
    <dbReference type="NCBI Taxonomy" id="3082113"/>
    <lineage>
        <taxon>Eukaryota</taxon>
        <taxon>Metazoa</taxon>
        <taxon>Chordata</taxon>
        <taxon>Craniata</taxon>
        <taxon>Vertebrata</taxon>
        <taxon>Euteleostomi</taxon>
        <taxon>Mammalia</taxon>
        <taxon>Eutheria</taxon>
        <taxon>Laurasiatheria</taxon>
        <taxon>Artiodactyla</taxon>
        <taxon>Ruminantia</taxon>
        <taxon>Pecora</taxon>
        <taxon>Cervidae</taxon>
        <taxon>Odocoileinae</taxon>
        <taxon>Rangifer</taxon>
    </lineage>
</organism>
<evidence type="ECO:0000313" key="2">
    <source>
        <dbReference type="Proteomes" id="UP001176941"/>
    </source>
</evidence>
<sequence length="115" mass="12874">MGGFPIGAVLRTLRFHCRRHGFNPGQGAKSLHAVKNSQKTNKKKTPKGKMVNFKLCVFTHTKKNPAGTFLVAQWLRICLPMQGTQVQFLVQEDPTRCRADEPVCLQPVLCSKTPQ</sequence>
<accession>A0ABN8Z6I9</accession>
<protein>
    <submittedName>
        <fullName evidence="1">Uncharacterized protein</fullName>
    </submittedName>
</protein>